<dbReference type="GO" id="GO:0005737">
    <property type="term" value="C:cytoplasm"/>
    <property type="evidence" value="ECO:0007669"/>
    <property type="project" value="InterPro"/>
</dbReference>
<comment type="catalytic activity">
    <reaction evidence="8">
        <text>L-homocysteine + L-serine = L,L-cystathionine + H2O</text>
        <dbReference type="Rhea" id="RHEA:10112"/>
        <dbReference type="ChEBI" id="CHEBI:15377"/>
        <dbReference type="ChEBI" id="CHEBI:33384"/>
        <dbReference type="ChEBI" id="CHEBI:58161"/>
        <dbReference type="ChEBI" id="CHEBI:58199"/>
        <dbReference type="EC" id="4.2.1.22"/>
    </reaction>
</comment>
<dbReference type="OrthoDB" id="10259545at2759"/>
<dbReference type="InterPro" id="IPR036052">
    <property type="entry name" value="TrpB-like_PALP_sf"/>
</dbReference>
<dbReference type="Proteomes" id="UP000009168">
    <property type="component" value="Unassembled WGS sequence"/>
</dbReference>
<comment type="similarity">
    <text evidence="3">Belongs to the cysteine synthase/cystathionine beta-synthase family.</text>
</comment>
<evidence type="ECO:0000256" key="7">
    <source>
        <dbReference type="ARBA" id="ARBA00026192"/>
    </source>
</evidence>
<dbReference type="CDD" id="cd01561">
    <property type="entry name" value="CBS_like"/>
    <property type="match status" value="1"/>
</dbReference>
<dbReference type="SUPFAM" id="SSF53686">
    <property type="entry name" value="Tryptophan synthase beta subunit-like PLP-dependent enzymes"/>
    <property type="match status" value="1"/>
</dbReference>
<dbReference type="InterPro" id="IPR005857">
    <property type="entry name" value="Cysta_beta_synth"/>
</dbReference>
<dbReference type="InParanoid" id="I7M350"/>
<dbReference type="PROSITE" id="PS00901">
    <property type="entry name" value="CYS_SYNTHASE"/>
    <property type="match status" value="1"/>
</dbReference>
<keyword evidence="11" id="KW-1185">Reference proteome</keyword>
<dbReference type="RefSeq" id="XP_001022393.1">
    <property type="nucleotide sequence ID" value="XM_001022393.1"/>
</dbReference>
<dbReference type="InterPro" id="IPR001926">
    <property type="entry name" value="TrpB-like_PALP"/>
</dbReference>
<evidence type="ECO:0000256" key="1">
    <source>
        <dbReference type="ARBA" id="ARBA00001933"/>
    </source>
</evidence>
<dbReference type="GeneID" id="7831597"/>
<evidence type="ECO:0000259" key="9">
    <source>
        <dbReference type="Pfam" id="PF00291"/>
    </source>
</evidence>
<organism evidence="10 11">
    <name type="scientific">Tetrahymena thermophila (strain SB210)</name>
    <dbReference type="NCBI Taxonomy" id="312017"/>
    <lineage>
        <taxon>Eukaryota</taxon>
        <taxon>Sar</taxon>
        <taxon>Alveolata</taxon>
        <taxon>Ciliophora</taxon>
        <taxon>Intramacronucleata</taxon>
        <taxon>Oligohymenophorea</taxon>
        <taxon>Hymenostomatida</taxon>
        <taxon>Tetrahymenina</taxon>
        <taxon>Tetrahymenidae</taxon>
        <taxon>Tetrahymena</taxon>
    </lineage>
</organism>
<proteinExistence type="inferred from homology"/>
<dbReference type="AlphaFoldDB" id="I7M350"/>
<evidence type="ECO:0000256" key="3">
    <source>
        <dbReference type="ARBA" id="ARBA00007103"/>
    </source>
</evidence>
<dbReference type="KEGG" id="tet:TTHERM_00558300"/>
<dbReference type="UniPathway" id="UPA00136">
    <property type="reaction ID" value="UER00201"/>
</dbReference>
<keyword evidence="5" id="KW-0663">Pyridoxal phosphate</keyword>
<accession>I7M350</accession>
<evidence type="ECO:0000313" key="11">
    <source>
        <dbReference type="Proteomes" id="UP000009168"/>
    </source>
</evidence>
<dbReference type="EMBL" id="GG662547">
    <property type="protein sequence ID" value="EAS02148.1"/>
    <property type="molecule type" value="Genomic_DNA"/>
</dbReference>
<dbReference type="eggNOG" id="KOG1252">
    <property type="taxonomic scope" value="Eukaryota"/>
</dbReference>
<dbReference type="SMR" id="I7M350"/>
<dbReference type="GO" id="GO:0019343">
    <property type="term" value="P:cysteine biosynthetic process via cystathionine"/>
    <property type="evidence" value="ECO:0007669"/>
    <property type="project" value="InterPro"/>
</dbReference>
<dbReference type="InterPro" id="IPR001216">
    <property type="entry name" value="P-phosphate_BS"/>
</dbReference>
<evidence type="ECO:0000256" key="5">
    <source>
        <dbReference type="ARBA" id="ARBA00022898"/>
    </source>
</evidence>
<dbReference type="GO" id="GO:0004122">
    <property type="term" value="F:cystathionine beta-synthase activity"/>
    <property type="evidence" value="ECO:0007669"/>
    <property type="project" value="UniProtKB-EC"/>
</dbReference>
<evidence type="ECO:0000256" key="4">
    <source>
        <dbReference type="ARBA" id="ARBA00012041"/>
    </source>
</evidence>
<dbReference type="OMA" id="KFADDEW"/>
<keyword evidence="6" id="KW-0129">CBS domain</keyword>
<comment type="cofactor">
    <cofactor evidence="1">
        <name>pyridoxal 5'-phosphate</name>
        <dbReference type="ChEBI" id="CHEBI:597326"/>
    </cofactor>
</comment>
<dbReference type="InterPro" id="IPR050214">
    <property type="entry name" value="Cys_Synth/Cystath_Beta-Synth"/>
</dbReference>
<dbReference type="FunFam" id="3.40.50.1100:FF:000003">
    <property type="entry name" value="Cystathionine beta-synthase"/>
    <property type="match status" value="1"/>
</dbReference>
<evidence type="ECO:0000256" key="8">
    <source>
        <dbReference type="ARBA" id="ARBA00047490"/>
    </source>
</evidence>
<comment type="pathway">
    <text evidence="2">Amino-acid biosynthesis; L-cysteine biosynthesis; L-cysteine from L-homocysteine and L-serine: step 1/2.</text>
</comment>
<dbReference type="PANTHER" id="PTHR10314">
    <property type="entry name" value="CYSTATHIONINE BETA-SYNTHASE"/>
    <property type="match status" value="1"/>
</dbReference>
<gene>
    <name evidence="10" type="ORF">TTHERM_00558300</name>
</gene>
<dbReference type="NCBIfam" id="TIGR01137">
    <property type="entry name" value="cysta_beta"/>
    <property type="match status" value="1"/>
</dbReference>
<dbReference type="FunFam" id="3.40.50.1100:FF:000118">
    <property type="entry name" value="Related to CYS4-cystathionine beta-synthase"/>
    <property type="match status" value="1"/>
</dbReference>
<dbReference type="GO" id="GO:0006535">
    <property type="term" value="P:cysteine biosynthetic process from serine"/>
    <property type="evidence" value="ECO:0007669"/>
    <property type="project" value="InterPro"/>
</dbReference>
<dbReference type="EC" id="4.2.1.22" evidence="4"/>
<feature type="domain" description="Tryptophan synthase beta chain-like PALP" evidence="9">
    <location>
        <begin position="43"/>
        <end position="339"/>
    </location>
</feature>
<sequence>MYARQDPSLDTIKCSWKVGTTEKTPHSEDKFCPMPPKIMDSVLDAIGRTPLVRLNNIMKAEGLKCELLAKCEFLNAGGSVKDRIGRRMLLDAENSGRIKPGDTLIEATSGNTGIGLSLAAAIRGYNMIITLPEKMSTEKTDVLQALGAKIVRTPTEVDFDHPESHISQAIKLQKEIPNSHILDQYINPSNPLAHYDGTGAEILYQCDNKVDYVFVGTGTGGTITGIARKIKEHLPSCKIVGVDPYGSILAMPQSKNERMESYQVEGVGYDFVPRSIDRTVIDDWVKNTDVPTFQMARRLIREEGLFCGGSSGQVVDAAIRYAKEHNLGEGVRIVCVLADNLRNYITKFVSKEWMVAKGFYEFDQLKDEEYEKSKLKGVHVDQLKLNKMKLYTEALTVGEALEEFKRGIPGIPLLVKGQLYSTVYPEKLMRAIQVKELSYADPAYKAWSREQVVIPYDKVDGAIVAKFLERNKVVFLTKNDENGNVNEIYYATNQDLLPFY</sequence>
<evidence type="ECO:0000256" key="6">
    <source>
        <dbReference type="ARBA" id="ARBA00023122"/>
    </source>
</evidence>
<dbReference type="STRING" id="312017.I7M350"/>
<dbReference type="Gene3D" id="3.40.50.1100">
    <property type="match status" value="2"/>
</dbReference>
<evidence type="ECO:0000313" key="10">
    <source>
        <dbReference type="EMBL" id="EAS02148.1"/>
    </source>
</evidence>
<name>I7M350_TETTS</name>
<reference evidence="11" key="1">
    <citation type="journal article" date="2006" name="PLoS Biol.">
        <title>Macronuclear genome sequence of the ciliate Tetrahymena thermophila, a model eukaryote.</title>
        <authorList>
            <person name="Eisen J.A."/>
            <person name="Coyne R.S."/>
            <person name="Wu M."/>
            <person name="Wu D."/>
            <person name="Thiagarajan M."/>
            <person name="Wortman J.R."/>
            <person name="Badger J.H."/>
            <person name="Ren Q."/>
            <person name="Amedeo P."/>
            <person name="Jones K.M."/>
            <person name="Tallon L.J."/>
            <person name="Delcher A.L."/>
            <person name="Salzberg S.L."/>
            <person name="Silva J.C."/>
            <person name="Haas B.J."/>
            <person name="Majoros W.H."/>
            <person name="Farzad M."/>
            <person name="Carlton J.M."/>
            <person name="Smith R.K. Jr."/>
            <person name="Garg J."/>
            <person name="Pearlman R.E."/>
            <person name="Karrer K.M."/>
            <person name="Sun L."/>
            <person name="Manning G."/>
            <person name="Elde N.C."/>
            <person name="Turkewitz A.P."/>
            <person name="Asai D.J."/>
            <person name="Wilkes D.E."/>
            <person name="Wang Y."/>
            <person name="Cai H."/>
            <person name="Collins K."/>
            <person name="Stewart B.A."/>
            <person name="Lee S.R."/>
            <person name="Wilamowska K."/>
            <person name="Weinberg Z."/>
            <person name="Ruzzo W.L."/>
            <person name="Wloga D."/>
            <person name="Gaertig J."/>
            <person name="Frankel J."/>
            <person name="Tsao C.-C."/>
            <person name="Gorovsky M.A."/>
            <person name="Keeling P.J."/>
            <person name="Waller R.F."/>
            <person name="Patron N.J."/>
            <person name="Cherry J.M."/>
            <person name="Stover N.A."/>
            <person name="Krieger C.J."/>
            <person name="del Toro C."/>
            <person name="Ryder H.F."/>
            <person name="Williamson S.C."/>
            <person name="Barbeau R.A."/>
            <person name="Hamilton E.P."/>
            <person name="Orias E."/>
        </authorList>
    </citation>
    <scope>NUCLEOTIDE SEQUENCE [LARGE SCALE GENOMIC DNA]</scope>
    <source>
        <strain evidence="11">SB210</strain>
    </source>
</reference>
<evidence type="ECO:0000256" key="2">
    <source>
        <dbReference type="ARBA" id="ARBA00005003"/>
    </source>
</evidence>
<dbReference type="HOGENOM" id="CLU_021018_0_0_1"/>
<dbReference type="Pfam" id="PF00291">
    <property type="entry name" value="PALP"/>
    <property type="match status" value="1"/>
</dbReference>
<protein>
    <recommendedName>
        <fullName evidence="7">Cystathionine beta-synthase</fullName>
        <ecNumber evidence="4">4.2.1.22</ecNumber>
    </recommendedName>
</protein>